<dbReference type="Gene3D" id="1.10.1740.10">
    <property type="match status" value="1"/>
</dbReference>
<comment type="caution">
    <text evidence="7">The sequence shown here is derived from an EMBL/GenBank/DDBJ whole genome shotgun (WGS) entry which is preliminary data.</text>
</comment>
<keyword evidence="3" id="KW-0731">Sigma factor</keyword>
<dbReference type="Pfam" id="PF08281">
    <property type="entry name" value="Sigma70_r4_2"/>
    <property type="match status" value="1"/>
</dbReference>
<reference evidence="7" key="1">
    <citation type="submission" date="2021-01" db="EMBL/GenBank/DDBJ databases">
        <title>Whole genome shotgun sequence of Rhizocola hellebori NBRC 109834.</title>
        <authorList>
            <person name="Komaki H."/>
            <person name="Tamura T."/>
        </authorList>
    </citation>
    <scope>NUCLEOTIDE SEQUENCE</scope>
    <source>
        <strain evidence="7">NBRC 109834</strain>
    </source>
</reference>
<evidence type="ECO:0000313" key="8">
    <source>
        <dbReference type="Proteomes" id="UP000612899"/>
    </source>
</evidence>
<keyword evidence="8" id="KW-1185">Reference proteome</keyword>
<accession>A0A8J3QJ03</accession>
<dbReference type="InterPro" id="IPR036388">
    <property type="entry name" value="WH-like_DNA-bd_sf"/>
</dbReference>
<keyword evidence="4" id="KW-0238">DNA-binding</keyword>
<dbReference type="AlphaFoldDB" id="A0A8J3QJ03"/>
<gene>
    <name evidence="7" type="ORF">Rhe02_98600</name>
</gene>
<dbReference type="InterPro" id="IPR013324">
    <property type="entry name" value="RNA_pol_sigma_r3/r4-like"/>
</dbReference>
<evidence type="ECO:0000256" key="5">
    <source>
        <dbReference type="ARBA" id="ARBA00023163"/>
    </source>
</evidence>
<dbReference type="InterPro" id="IPR013325">
    <property type="entry name" value="RNA_pol_sigma_r2"/>
</dbReference>
<evidence type="ECO:0000256" key="2">
    <source>
        <dbReference type="ARBA" id="ARBA00023015"/>
    </source>
</evidence>
<evidence type="ECO:0000259" key="6">
    <source>
        <dbReference type="Pfam" id="PF08281"/>
    </source>
</evidence>
<evidence type="ECO:0000256" key="3">
    <source>
        <dbReference type="ARBA" id="ARBA00023082"/>
    </source>
</evidence>
<evidence type="ECO:0000313" key="7">
    <source>
        <dbReference type="EMBL" id="GIH11793.1"/>
    </source>
</evidence>
<keyword evidence="5" id="KW-0804">Transcription</keyword>
<evidence type="ECO:0000256" key="4">
    <source>
        <dbReference type="ARBA" id="ARBA00023125"/>
    </source>
</evidence>
<proteinExistence type="inferred from homology"/>
<dbReference type="GO" id="GO:0016987">
    <property type="term" value="F:sigma factor activity"/>
    <property type="evidence" value="ECO:0007669"/>
    <property type="project" value="UniProtKB-KW"/>
</dbReference>
<name>A0A8J3QJ03_9ACTN</name>
<keyword evidence="2" id="KW-0805">Transcription regulation</keyword>
<dbReference type="GO" id="GO:0006352">
    <property type="term" value="P:DNA-templated transcription initiation"/>
    <property type="evidence" value="ECO:0007669"/>
    <property type="project" value="InterPro"/>
</dbReference>
<protein>
    <recommendedName>
        <fullName evidence="6">RNA polymerase sigma factor 70 region 4 type 2 domain-containing protein</fullName>
    </recommendedName>
</protein>
<feature type="domain" description="RNA polymerase sigma factor 70 region 4 type 2" evidence="6">
    <location>
        <begin position="112"/>
        <end position="161"/>
    </location>
</feature>
<evidence type="ECO:0000256" key="1">
    <source>
        <dbReference type="ARBA" id="ARBA00010641"/>
    </source>
</evidence>
<dbReference type="Proteomes" id="UP000612899">
    <property type="component" value="Unassembled WGS sequence"/>
</dbReference>
<dbReference type="InterPro" id="IPR039425">
    <property type="entry name" value="RNA_pol_sigma-70-like"/>
</dbReference>
<dbReference type="EMBL" id="BONY01000171">
    <property type="protein sequence ID" value="GIH11793.1"/>
    <property type="molecule type" value="Genomic_DNA"/>
</dbReference>
<organism evidence="7 8">
    <name type="scientific">Rhizocola hellebori</name>
    <dbReference type="NCBI Taxonomy" id="1392758"/>
    <lineage>
        <taxon>Bacteria</taxon>
        <taxon>Bacillati</taxon>
        <taxon>Actinomycetota</taxon>
        <taxon>Actinomycetes</taxon>
        <taxon>Micromonosporales</taxon>
        <taxon>Micromonosporaceae</taxon>
        <taxon>Rhizocola</taxon>
    </lineage>
</organism>
<dbReference type="Gene3D" id="1.10.10.10">
    <property type="entry name" value="Winged helix-like DNA-binding domain superfamily/Winged helix DNA-binding domain"/>
    <property type="match status" value="1"/>
</dbReference>
<dbReference type="NCBIfam" id="TIGR02937">
    <property type="entry name" value="sigma70-ECF"/>
    <property type="match status" value="1"/>
</dbReference>
<comment type="similarity">
    <text evidence="1">Belongs to the sigma-70 factor family. ECF subfamily.</text>
</comment>
<sequence length="183" mass="20969">MAENSVRDATWHDALLDKFEVQITAVVSARLQGEPEAVGDLVQKTFDTAWAKRYKVPDDPLPWLYKTAKYHLNNYYRWSCRRRPELSGHEVLEAAIMRHLSNSGSVEHGIDLRRALAKLTPAQCELLMMAYVDELSRAQIAEILGISSAAGRQRLQNVRLKIRQILGNDYLKQDHGDERERGR</sequence>
<dbReference type="SUPFAM" id="SSF88946">
    <property type="entry name" value="Sigma2 domain of RNA polymerase sigma factors"/>
    <property type="match status" value="1"/>
</dbReference>
<dbReference type="InterPro" id="IPR013249">
    <property type="entry name" value="RNA_pol_sigma70_r4_t2"/>
</dbReference>
<dbReference type="SUPFAM" id="SSF88659">
    <property type="entry name" value="Sigma3 and sigma4 domains of RNA polymerase sigma factors"/>
    <property type="match status" value="1"/>
</dbReference>
<dbReference type="PANTHER" id="PTHR43133:SF8">
    <property type="entry name" value="RNA POLYMERASE SIGMA FACTOR HI_1459-RELATED"/>
    <property type="match status" value="1"/>
</dbReference>
<dbReference type="PANTHER" id="PTHR43133">
    <property type="entry name" value="RNA POLYMERASE ECF-TYPE SIGMA FACTO"/>
    <property type="match status" value="1"/>
</dbReference>
<dbReference type="GO" id="GO:0003677">
    <property type="term" value="F:DNA binding"/>
    <property type="evidence" value="ECO:0007669"/>
    <property type="project" value="UniProtKB-KW"/>
</dbReference>
<dbReference type="CDD" id="cd06171">
    <property type="entry name" value="Sigma70_r4"/>
    <property type="match status" value="1"/>
</dbReference>
<dbReference type="InterPro" id="IPR014284">
    <property type="entry name" value="RNA_pol_sigma-70_dom"/>
</dbReference>